<feature type="domain" description="DUF4139" evidence="2">
    <location>
        <begin position="198"/>
        <end position="506"/>
    </location>
</feature>
<organism evidence="4">
    <name type="scientific">candidate division WOR-3 bacterium</name>
    <dbReference type="NCBI Taxonomy" id="2052148"/>
    <lineage>
        <taxon>Bacteria</taxon>
        <taxon>Bacteria division WOR-3</taxon>
    </lineage>
</organism>
<dbReference type="InterPro" id="IPR025554">
    <property type="entry name" value="DUF4140"/>
</dbReference>
<evidence type="ECO:0000313" key="4">
    <source>
        <dbReference type="EMBL" id="HDY58025.1"/>
    </source>
</evidence>
<dbReference type="Pfam" id="PF13598">
    <property type="entry name" value="DUF4139"/>
    <property type="match status" value="1"/>
</dbReference>
<proteinExistence type="predicted"/>
<comment type="caution">
    <text evidence="4">The sequence shown here is derived from an EMBL/GenBank/DDBJ whole genome shotgun (WGS) entry which is preliminary data.</text>
</comment>
<name>A0A7V0Z3Q1_UNCW3</name>
<keyword evidence="1" id="KW-0175">Coiled coil</keyword>
<reference evidence="4" key="1">
    <citation type="journal article" date="2020" name="mSystems">
        <title>Genome- and Community-Level Interaction Insights into Carbon Utilization and Element Cycling Functions of Hydrothermarchaeota in Hydrothermal Sediment.</title>
        <authorList>
            <person name="Zhou Z."/>
            <person name="Liu Y."/>
            <person name="Xu W."/>
            <person name="Pan J."/>
            <person name="Luo Z.H."/>
            <person name="Li M."/>
        </authorList>
    </citation>
    <scope>NUCLEOTIDE SEQUENCE [LARGE SCALE GENOMIC DNA]</scope>
    <source>
        <strain evidence="4">SpSt-258</strain>
    </source>
</reference>
<feature type="domain" description="DUF4140" evidence="3">
    <location>
        <begin position="13"/>
        <end position="107"/>
    </location>
</feature>
<evidence type="ECO:0000259" key="3">
    <source>
        <dbReference type="Pfam" id="PF13600"/>
    </source>
</evidence>
<evidence type="ECO:0000259" key="2">
    <source>
        <dbReference type="Pfam" id="PF13598"/>
    </source>
</evidence>
<dbReference type="Pfam" id="PF13600">
    <property type="entry name" value="DUF4140"/>
    <property type="match status" value="1"/>
</dbReference>
<evidence type="ECO:0000256" key="1">
    <source>
        <dbReference type="SAM" id="Coils"/>
    </source>
</evidence>
<protein>
    <submittedName>
        <fullName evidence="4">Mucoidy inhibitor MuiA family protein</fullName>
    </submittedName>
</protein>
<dbReference type="InterPro" id="IPR037291">
    <property type="entry name" value="DUF4139"/>
</dbReference>
<sequence>MSELEIFPKINTVIVYPDRVQMVKICEININESTDIVIPNLPGSLDDESVRIRAKGLKIGEVQVKAGYTKELTPKLKDIEDRIKGLTYEDRSLSDEITVLQEKMKYLNTISVSGPQTISKELFTGNISPDAWRAGLNFIGEELLNAKNRIAEIERKRIELREKIDALKRELNDMQAVSQSKKTIVFDAHPQSKGKAQLEISYVVYGANWYTYYEIRANPSESKIGLSYFAKLEQRTGEDWEDAQIILSTAQPAIGGTAPEPEPWYINIYIPEPVKAKRAMPAESVDKLAAAPAMEQRAEYESAPPVETGIAVRYPLPGKYNIKSGEQAKKVKICDVSLDSDFEYFIIPRITELAYLSGEAKNTTDYLFLNGEGNTYVGDDLTGKVYLNTIAPGEKIIFSFGVDEHLKVERKQKKSHIEKGGLVKKSLKYEFVYENLIKNYHKKAIRYKLIDQIPVPQSLELKVHDIKFEPEPSEQEKDSGIYYWKGEIEPEKAIKISISFVVESPEVVRIEGLM</sequence>
<dbReference type="PANTHER" id="PTHR31005:SF8">
    <property type="entry name" value="DUF4139 DOMAIN-CONTAINING PROTEIN"/>
    <property type="match status" value="1"/>
</dbReference>
<feature type="coiled-coil region" evidence="1">
    <location>
        <begin position="136"/>
        <end position="177"/>
    </location>
</feature>
<dbReference type="PANTHER" id="PTHR31005">
    <property type="entry name" value="DUF4139 DOMAIN-CONTAINING PROTEIN"/>
    <property type="match status" value="1"/>
</dbReference>
<dbReference type="InterPro" id="IPR011935">
    <property type="entry name" value="CHP02231"/>
</dbReference>
<dbReference type="AlphaFoldDB" id="A0A7V0Z3Q1"/>
<dbReference type="EMBL" id="DSKY01000002">
    <property type="protein sequence ID" value="HDY58025.1"/>
    <property type="molecule type" value="Genomic_DNA"/>
</dbReference>
<dbReference type="NCBIfam" id="TIGR02231">
    <property type="entry name" value="mucoidy inhibitor MuiA family protein"/>
    <property type="match status" value="1"/>
</dbReference>
<accession>A0A7V0Z3Q1</accession>
<gene>
    <name evidence="4" type="ORF">ENP86_00500</name>
</gene>